<keyword evidence="5" id="KW-0408">Iron</keyword>
<reference evidence="8 9" key="1">
    <citation type="submission" date="2016-10" db="EMBL/GenBank/DDBJ databases">
        <authorList>
            <person name="de Groot N.N."/>
        </authorList>
    </citation>
    <scope>NUCLEOTIDE SEQUENCE [LARGE SCALE GENOMIC DNA]</scope>
    <source>
        <strain evidence="8 9">YAD2003</strain>
    </source>
</reference>
<dbReference type="SUPFAM" id="SSF102114">
    <property type="entry name" value="Radical SAM enzymes"/>
    <property type="match status" value="1"/>
</dbReference>
<dbReference type="InterPro" id="IPR023885">
    <property type="entry name" value="4Fe4S-binding_SPASM_dom"/>
</dbReference>
<dbReference type="NCBIfam" id="TIGR04085">
    <property type="entry name" value="rSAM_more_4Fe4S"/>
    <property type="match status" value="1"/>
</dbReference>
<dbReference type="PROSITE" id="PS51918">
    <property type="entry name" value="RADICAL_SAM"/>
    <property type="match status" value="1"/>
</dbReference>
<dbReference type="InterPro" id="IPR017200">
    <property type="entry name" value="PqqE-like"/>
</dbReference>
<evidence type="ECO:0000256" key="3">
    <source>
        <dbReference type="ARBA" id="ARBA00022691"/>
    </source>
</evidence>
<protein>
    <submittedName>
        <fullName evidence="8">Radical SAM additional 4Fe4S-binding SPASM domain-containing protein</fullName>
    </submittedName>
</protein>
<keyword evidence="4" id="KW-0479">Metal-binding</keyword>
<dbReference type="GO" id="GO:0046872">
    <property type="term" value="F:metal ion binding"/>
    <property type="evidence" value="ECO:0007669"/>
    <property type="project" value="UniProtKB-KW"/>
</dbReference>
<dbReference type="InterPro" id="IPR050377">
    <property type="entry name" value="Radical_SAM_PqqE_MftC-like"/>
</dbReference>
<feature type="domain" description="Radical SAM core" evidence="7">
    <location>
        <begin position="24"/>
        <end position="238"/>
    </location>
</feature>
<dbReference type="RefSeq" id="WP_074718039.1">
    <property type="nucleotide sequence ID" value="NZ_FNWV01000010.1"/>
</dbReference>
<dbReference type="Pfam" id="PF13186">
    <property type="entry name" value="SPASM"/>
    <property type="match status" value="1"/>
</dbReference>
<dbReference type="PIRSF" id="PIRSF037420">
    <property type="entry name" value="PQQ_syn_pqqE"/>
    <property type="match status" value="1"/>
</dbReference>
<dbReference type="SFLD" id="SFLDG01386">
    <property type="entry name" value="main_SPASM_domain-containing"/>
    <property type="match status" value="1"/>
</dbReference>
<dbReference type="Proteomes" id="UP000183190">
    <property type="component" value="Unassembled WGS sequence"/>
</dbReference>
<dbReference type="Pfam" id="PF04055">
    <property type="entry name" value="Radical_SAM"/>
    <property type="match status" value="1"/>
</dbReference>
<dbReference type="EMBL" id="FNWV01000010">
    <property type="protein sequence ID" value="SEH76456.1"/>
    <property type="molecule type" value="Genomic_DNA"/>
</dbReference>
<dbReference type="InterPro" id="IPR058240">
    <property type="entry name" value="rSAM_sf"/>
</dbReference>
<dbReference type="AlphaFoldDB" id="A0A1H6KLA3"/>
<evidence type="ECO:0000259" key="7">
    <source>
        <dbReference type="PROSITE" id="PS51918"/>
    </source>
</evidence>
<proteinExistence type="predicted"/>
<organism evidence="8 9">
    <name type="scientific">Ruminococcus flavefaciens</name>
    <dbReference type="NCBI Taxonomy" id="1265"/>
    <lineage>
        <taxon>Bacteria</taxon>
        <taxon>Bacillati</taxon>
        <taxon>Bacillota</taxon>
        <taxon>Clostridia</taxon>
        <taxon>Eubacteriales</taxon>
        <taxon>Oscillospiraceae</taxon>
        <taxon>Ruminococcus</taxon>
    </lineage>
</organism>
<dbReference type="InterPro" id="IPR007197">
    <property type="entry name" value="rSAM"/>
</dbReference>
<keyword evidence="6" id="KW-0411">Iron-sulfur</keyword>
<evidence type="ECO:0000256" key="4">
    <source>
        <dbReference type="ARBA" id="ARBA00022723"/>
    </source>
</evidence>
<name>A0A1H6KLA3_RUMFL</name>
<dbReference type="GO" id="GO:0003824">
    <property type="term" value="F:catalytic activity"/>
    <property type="evidence" value="ECO:0007669"/>
    <property type="project" value="InterPro"/>
</dbReference>
<dbReference type="OrthoDB" id="9810775at2"/>
<keyword evidence="3" id="KW-0949">S-adenosyl-L-methionine</keyword>
<evidence type="ECO:0000256" key="5">
    <source>
        <dbReference type="ARBA" id="ARBA00023004"/>
    </source>
</evidence>
<gene>
    <name evidence="8" type="ORF">SAMN02910265_02560</name>
</gene>
<dbReference type="SFLD" id="SFLDS00029">
    <property type="entry name" value="Radical_SAM"/>
    <property type="match status" value="1"/>
</dbReference>
<dbReference type="CDD" id="cd01335">
    <property type="entry name" value="Radical_SAM"/>
    <property type="match status" value="1"/>
</dbReference>
<dbReference type="SFLD" id="SFLDG01067">
    <property type="entry name" value="SPASM/twitch_domain_containing"/>
    <property type="match status" value="1"/>
</dbReference>
<dbReference type="PANTHER" id="PTHR11228">
    <property type="entry name" value="RADICAL SAM DOMAIN PROTEIN"/>
    <property type="match status" value="1"/>
</dbReference>
<dbReference type="InterPro" id="IPR013785">
    <property type="entry name" value="Aldolase_TIM"/>
</dbReference>
<evidence type="ECO:0000256" key="6">
    <source>
        <dbReference type="ARBA" id="ARBA00023014"/>
    </source>
</evidence>
<dbReference type="GO" id="GO:0051539">
    <property type="term" value="F:4 iron, 4 sulfur cluster binding"/>
    <property type="evidence" value="ECO:0007669"/>
    <property type="project" value="UniProtKB-KW"/>
</dbReference>
<evidence type="ECO:0000313" key="9">
    <source>
        <dbReference type="Proteomes" id="UP000183190"/>
    </source>
</evidence>
<dbReference type="SMART" id="SM00729">
    <property type="entry name" value="Elp3"/>
    <property type="match status" value="1"/>
</dbReference>
<sequence length="357" mass="41447">MLSIEMKRKHLEQMREYRSKLMKEPKLRNLFLELTLRCNERCLHCGSYCGDVTSEELSVDQYRTFLTQVKEDMTTDGKMLCITGGEPLLRKEFFDIMGVAHELGFSWGMTSNATLIDDSVARDLQKVGMGTISVSIDGLEETHDAFRRTPGGYKKAMKGIESLLRVGGFENVQITTVVTHQNIGQLDELYKIFNEMDIDSWRVINIEPMGRAKQHPELILTKEDYQTIFEFIRNKRIAGEPVTYGCSHYLGMEYEREVRDWYYLCTAGLYTASITANGDIIACLDIERRPEFVQGNILKDRFSEVWKNKFQVFRRDLADDNENCSKCFHKDYCHGDAFHSWDFDNNKPLVCFKDILF</sequence>
<evidence type="ECO:0000256" key="1">
    <source>
        <dbReference type="ARBA" id="ARBA00001966"/>
    </source>
</evidence>
<keyword evidence="2" id="KW-0004">4Fe-4S</keyword>
<dbReference type="Gene3D" id="3.20.20.70">
    <property type="entry name" value="Aldolase class I"/>
    <property type="match status" value="1"/>
</dbReference>
<evidence type="ECO:0000313" key="8">
    <source>
        <dbReference type="EMBL" id="SEH76456.1"/>
    </source>
</evidence>
<dbReference type="InterPro" id="IPR006638">
    <property type="entry name" value="Elp3/MiaA/NifB-like_rSAM"/>
</dbReference>
<comment type="cofactor">
    <cofactor evidence="1">
        <name>[4Fe-4S] cluster</name>
        <dbReference type="ChEBI" id="CHEBI:49883"/>
    </cofactor>
</comment>
<dbReference type="PANTHER" id="PTHR11228:SF7">
    <property type="entry name" value="PQQA PEPTIDE CYCLASE"/>
    <property type="match status" value="1"/>
</dbReference>
<evidence type="ECO:0000256" key="2">
    <source>
        <dbReference type="ARBA" id="ARBA00022485"/>
    </source>
</evidence>
<accession>A0A1H6KLA3</accession>